<sequence>MRRPPRIITCVCCGQQGPSQGRGLIRACYQRHRSTGVLDRFPMLGKPPVQAGKAAREARLARLEDYADLLAWGASWKEAAARVGVCRRTAERYNAALRTLESESPERKSA</sequence>
<dbReference type="EMBL" id="JBHSBC010000008">
    <property type="protein sequence ID" value="MFC3980202.1"/>
    <property type="molecule type" value="Genomic_DNA"/>
</dbReference>
<dbReference type="Proteomes" id="UP001595698">
    <property type="component" value="Unassembled WGS sequence"/>
</dbReference>
<proteinExistence type="predicted"/>
<evidence type="ECO:0000313" key="1">
    <source>
        <dbReference type="EMBL" id="MFC3980202.1"/>
    </source>
</evidence>
<comment type="caution">
    <text evidence="1">The sequence shown here is derived from an EMBL/GenBank/DDBJ whole genome shotgun (WGS) entry which is preliminary data.</text>
</comment>
<dbReference type="RefSeq" id="WP_386189187.1">
    <property type="nucleotide sequence ID" value="NZ_JBHSBC010000008.1"/>
</dbReference>
<name>A0ABV8EUY6_9ACTN</name>
<evidence type="ECO:0000313" key="2">
    <source>
        <dbReference type="Proteomes" id="UP001595698"/>
    </source>
</evidence>
<gene>
    <name evidence="1" type="ORF">ACFOYY_08735</name>
</gene>
<accession>A0ABV8EUY6</accession>
<organism evidence="1 2">
    <name type="scientific">Streptosporangium jomthongense</name>
    <dbReference type="NCBI Taxonomy" id="1193683"/>
    <lineage>
        <taxon>Bacteria</taxon>
        <taxon>Bacillati</taxon>
        <taxon>Actinomycetota</taxon>
        <taxon>Actinomycetes</taxon>
        <taxon>Streptosporangiales</taxon>
        <taxon>Streptosporangiaceae</taxon>
        <taxon>Streptosporangium</taxon>
    </lineage>
</organism>
<protein>
    <submittedName>
        <fullName evidence="1">Uncharacterized protein</fullName>
    </submittedName>
</protein>
<reference evidence="2" key="1">
    <citation type="journal article" date="2019" name="Int. J. Syst. Evol. Microbiol.">
        <title>The Global Catalogue of Microorganisms (GCM) 10K type strain sequencing project: providing services to taxonomists for standard genome sequencing and annotation.</title>
        <authorList>
            <consortium name="The Broad Institute Genomics Platform"/>
            <consortium name="The Broad Institute Genome Sequencing Center for Infectious Disease"/>
            <person name="Wu L."/>
            <person name="Ma J."/>
        </authorList>
    </citation>
    <scope>NUCLEOTIDE SEQUENCE [LARGE SCALE GENOMIC DNA]</scope>
    <source>
        <strain evidence="2">TBRC 7912</strain>
    </source>
</reference>
<keyword evidence="2" id="KW-1185">Reference proteome</keyword>